<dbReference type="Gene3D" id="1.20.1250.20">
    <property type="entry name" value="MFS general substrate transporter like domains"/>
    <property type="match status" value="1"/>
</dbReference>
<evidence type="ECO:0000256" key="4">
    <source>
        <dbReference type="ARBA" id="ARBA00022989"/>
    </source>
</evidence>
<feature type="transmembrane region" description="Helical" evidence="6">
    <location>
        <begin position="272"/>
        <end position="290"/>
    </location>
</feature>
<evidence type="ECO:0000256" key="6">
    <source>
        <dbReference type="SAM" id="Phobius"/>
    </source>
</evidence>
<evidence type="ECO:0000256" key="2">
    <source>
        <dbReference type="ARBA" id="ARBA00022475"/>
    </source>
</evidence>
<dbReference type="InterPro" id="IPR020846">
    <property type="entry name" value="MFS_dom"/>
</dbReference>
<evidence type="ECO:0000313" key="9">
    <source>
        <dbReference type="Proteomes" id="UP000199598"/>
    </source>
</evidence>
<protein>
    <submittedName>
        <fullName evidence="8">Major Facilitator Superfamily protein</fullName>
    </submittedName>
</protein>
<keyword evidence="2" id="KW-1003">Cell membrane</keyword>
<comment type="caution">
    <text evidence="8">The sequence shown here is derived from an EMBL/GenBank/DDBJ whole genome shotgun (WGS) entry which is preliminary data.</text>
</comment>
<comment type="subcellular location">
    <subcellularLocation>
        <location evidence="1">Cell membrane</location>
        <topology evidence="1">Multi-pass membrane protein</topology>
    </subcellularLocation>
</comment>
<evidence type="ECO:0000256" key="1">
    <source>
        <dbReference type="ARBA" id="ARBA00004651"/>
    </source>
</evidence>
<evidence type="ECO:0000256" key="5">
    <source>
        <dbReference type="ARBA" id="ARBA00023136"/>
    </source>
</evidence>
<accession>A0A1I4FJN9</accession>
<reference evidence="8 9" key="1">
    <citation type="submission" date="2016-10" db="EMBL/GenBank/DDBJ databases">
        <authorList>
            <person name="Varghese N."/>
            <person name="Submissions S."/>
        </authorList>
    </citation>
    <scope>NUCLEOTIDE SEQUENCE [LARGE SCALE GENOMIC DNA]</scope>
    <source>
        <strain evidence="8 9">DSM 16392</strain>
    </source>
</reference>
<gene>
    <name evidence="8" type="ORF">SAMN04488518_11961</name>
</gene>
<feature type="transmembrane region" description="Helical" evidence="6">
    <location>
        <begin position="99"/>
        <end position="119"/>
    </location>
</feature>
<dbReference type="PROSITE" id="PS50850">
    <property type="entry name" value="MFS"/>
    <property type="match status" value="1"/>
</dbReference>
<dbReference type="EMBL" id="FOSK01000019">
    <property type="protein sequence ID" value="SFL17530.1"/>
    <property type="molecule type" value="Genomic_DNA"/>
</dbReference>
<dbReference type="RefSeq" id="WP_093523923.1">
    <property type="nucleotide sequence ID" value="NZ_FOSK01000019.1"/>
</dbReference>
<dbReference type="SUPFAM" id="SSF103473">
    <property type="entry name" value="MFS general substrate transporter"/>
    <property type="match status" value="1"/>
</dbReference>
<evidence type="ECO:0000256" key="3">
    <source>
        <dbReference type="ARBA" id="ARBA00022692"/>
    </source>
</evidence>
<feature type="transmembrane region" description="Helical" evidence="6">
    <location>
        <begin position="131"/>
        <end position="153"/>
    </location>
</feature>
<feature type="transmembrane region" description="Helical" evidence="6">
    <location>
        <begin position="362"/>
        <end position="383"/>
    </location>
</feature>
<proteinExistence type="predicted"/>
<feature type="transmembrane region" description="Helical" evidence="6">
    <location>
        <begin position="67"/>
        <end position="87"/>
    </location>
</feature>
<feature type="domain" description="Major facilitator superfamily (MFS) profile" evidence="7">
    <location>
        <begin position="2"/>
        <end position="385"/>
    </location>
</feature>
<keyword evidence="9" id="KW-1185">Reference proteome</keyword>
<name>A0A1I4FJN9_9HYPH</name>
<organism evidence="8 9">
    <name type="scientific">Pseudovibrio ascidiaceicola</name>
    <dbReference type="NCBI Taxonomy" id="285279"/>
    <lineage>
        <taxon>Bacteria</taxon>
        <taxon>Pseudomonadati</taxon>
        <taxon>Pseudomonadota</taxon>
        <taxon>Alphaproteobacteria</taxon>
        <taxon>Hyphomicrobiales</taxon>
        <taxon>Stappiaceae</taxon>
        <taxon>Pseudovibrio</taxon>
    </lineage>
</organism>
<sequence length="396" mass="43298">MKLVVLTFSNFIASIAMGIALTVVPWELSETLGGEKVLAFTATYATALLIFLAPVSGRVVDRFSRRSTLMVCIVMMAIVLQIASVAYGNSFLKVASLSVFYFASQVFFLFFYNALTAFIQEVFAEDERGKVNGWMQVEMQVSSFVVGLLMIYAVKSSDFQFLLQLNGGLMLLSAILLCFIPYTQQARPARARVSRAVFRSILKRKDLVLLGVCANITFVAVMMLNIVHPIYLSGVLKLDVSALAKLSISYGLGAALSGFLISRIVSTGSAIMIMRACLAIFSLALLTISLFPNFPTIVICAGLLGAMGSAERVAFNTYIMSMVEKDIFGSYLSVISSLTYIQRTLFGFLLSLLIVGFPAANYYWFVFAISCFGLLLLQLHAVLASTQMLELSEAEA</sequence>
<feature type="transmembrane region" description="Helical" evidence="6">
    <location>
        <begin position="207"/>
        <end position="227"/>
    </location>
</feature>
<dbReference type="PANTHER" id="PTHR23513:SF6">
    <property type="entry name" value="MAJOR FACILITATOR SUPERFAMILY ASSOCIATED DOMAIN-CONTAINING PROTEIN"/>
    <property type="match status" value="1"/>
</dbReference>
<keyword evidence="4 6" id="KW-1133">Transmembrane helix</keyword>
<dbReference type="InterPro" id="IPR011701">
    <property type="entry name" value="MFS"/>
</dbReference>
<dbReference type="InterPro" id="IPR036259">
    <property type="entry name" value="MFS_trans_sf"/>
</dbReference>
<evidence type="ECO:0000259" key="7">
    <source>
        <dbReference type="PROSITE" id="PS50850"/>
    </source>
</evidence>
<keyword evidence="5 6" id="KW-0472">Membrane</keyword>
<dbReference type="Proteomes" id="UP000199598">
    <property type="component" value="Unassembled WGS sequence"/>
</dbReference>
<feature type="transmembrane region" description="Helical" evidence="6">
    <location>
        <begin position="247"/>
        <end position="265"/>
    </location>
</feature>
<dbReference type="Pfam" id="PF07690">
    <property type="entry name" value="MFS_1"/>
    <property type="match status" value="1"/>
</dbReference>
<dbReference type="PANTHER" id="PTHR23513">
    <property type="entry name" value="INTEGRAL MEMBRANE EFFLUX PROTEIN-RELATED"/>
    <property type="match status" value="1"/>
</dbReference>
<feature type="transmembrane region" description="Helical" evidence="6">
    <location>
        <begin position="159"/>
        <end position="182"/>
    </location>
</feature>
<feature type="transmembrane region" description="Helical" evidence="6">
    <location>
        <begin position="331"/>
        <end position="356"/>
    </location>
</feature>
<evidence type="ECO:0000313" key="8">
    <source>
        <dbReference type="EMBL" id="SFL17530.1"/>
    </source>
</evidence>
<feature type="transmembrane region" description="Helical" evidence="6">
    <location>
        <begin position="37"/>
        <end position="55"/>
    </location>
</feature>
<keyword evidence="3 6" id="KW-0812">Transmembrane</keyword>